<dbReference type="InterPro" id="IPR009057">
    <property type="entry name" value="Homeodomain-like_sf"/>
</dbReference>
<evidence type="ECO:0000259" key="3">
    <source>
        <dbReference type="PROSITE" id="PS50977"/>
    </source>
</evidence>
<dbReference type="Proteomes" id="UP000663207">
    <property type="component" value="Chromosome"/>
</dbReference>
<dbReference type="SUPFAM" id="SSF46689">
    <property type="entry name" value="Homeodomain-like"/>
    <property type="match status" value="1"/>
</dbReference>
<feature type="DNA-binding region" description="H-T-H motif" evidence="2">
    <location>
        <begin position="41"/>
        <end position="60"/>
    </location>
</feature>
<keyword evidence="5" id="KW-1185">Reference proteome</keyword>
<gene>
    <name evidence="4" type="ORF">JYB85_11025</name>
</gene>
<dbReference type="PROSITE" id="PS50977">
    <property type="entry name" value="HTH_TETR_2"/>
    <property type="match status" value="1"/>
</dbReference>
<organism evidence="4 5">
    <name type="scientific">Shewanella sedimentimangrovi</name>
    <dbReference type="NCBI Taxonomy" id="2814293"/>
    <lineage>
        <taxon>Bacteria</taxon>
        <taxon>Pseudomonadati</taxon>
        <taxon>Pseudomonadota</taxon>
        <taxon>Gammaproteobacteria</taxon>
        <taxon>Alteromonadales</taxon>
        <taxon>Shewanellaceae</taxon>
        <taxon>Shewanella</taxon>
    </lineage>
</organism>
<protein>
    <submittedName>
        <fullName evidence="4">TetR family transcriptional regulator</fullName>
    </submittedName>
</protein>
<sequence length="222" mass="24985">MSGSQSYVGRQTSRSDGHARRTAILEATLALIASDGIRGVRHRAVANMAGVPLASTTYYFKDIKALIHDALVYFAERSMEHNIELKERAFAAVRSYTPESLRDKKSRDMLTNILARLICEHIQRQVFNIENRLLQLAFQEEALRNPQLAKVMIPMDDAVLGSLESFFAQLGSKAPMNEACQVLGLIRLLEYRYSVRRARVDMAECETLIRGMLEGLLLGLAR</sequence>
<dbReference type="Gene3D" id="1.10.357.10">
    <property type="entry name" value="Tetracycline Repressor, domain 2"/>
    <property type="match status" value="1"/>
</dbReference>
<evidence type="ECO:0000256" key="1">
    <source>
        <dbReference type="ARBA" id="ARBA00023125"/>
    </source>
</evidence>
<name>A0ABX7QY37_9GAMM</name>
<dbReference type="InterPro" id="IPR001647">
    <property type="entry name" value="HTH_TetR"/>
</dbReference>
<keyword evidence="1 2" id="KW-0238">DNA-binding</keyword>
<reference evidence="4 5" key="1">
    <citation type="submission" date="2021-03" db="EMBL/GenBank/DDBJ databases">
        <title>Novel species identification of genus Shewanella.</title>
        <authorList>
            <person name="Liu G."/>
            <person name="Zhang Q."/>
        </authorList>
    </citation>
    <scope>NUCLEOTIDE SEQUENCE [LARGE SCALE GENOMIC DNA]</scope>
    <source>
        <strain evidence="4 5">FJAT-52962</strain>
    </source>
</reference>
<dbReference type="RefSeq" id="WP_207379342.1">
    <property type="nucleotide sequence ID" value="NZ_CP071502.1"/>
</dbReference>
<dbReference type="EMBL" id="CP071502">
    <property type="protein sequence ID" value="QSX35890.1"/>
    <property type="molecule type" value="Genomic_DNA"/>
</dbReference>
<accession>A0ABX7QY37</accession>
<proteinExistence type="predicted"/>
<evidence type="ECO:0000256" key="2">
    <source>
        <dbReference type="PROSITE-ProRule" id="PRU00335"/>
    </source>
</evidence>
<evidence type="ECO:0000313" key="5">
    <source>
        <dbReference type="Proteomes" id="UP000663207"/>
    </source>
</evidence>
<evidence type="ECO:0000313" key="4">
    <source>
        <dbReference type="EMBL" id="QSX35890.1"/>
    </source>
</evidence>
<feature type="domain" description="HTH tetR-type" evidence="3">
    <location>
        <begin position="18"/>
        <end position="78"/>
    </location>
</feature>